<feature type="domain" description="E3 UFM1-protein ligase 1-like N-terminal" evidence="6">
    <location>
        <begin position="4"/>
        <end position="291"/>
    </location>
</feature>
<evidence type="ECO:0000259" key="8">
    <source>
        <dbReference type="Pfam" id="PF25041"/>
    </source>
</evidence>
<dbReference type="GO" id="GO:0061666">
    <property type="term" value="F:UFM1 ligase activity"/>
    <property type="evidence" value="ECO:0007669"/>
    <property type="project" value="InterPro"/>
</dbReference>
<evidence type="ECO:0000313" key="12">
    <source>
        <dbReference type="Proteomes" id="UP001162541"/>
    </source>
</evidence>
<dbReference type="Pfam" id="PF23659">
    <property type="entry name" value="UFL1"/>
    <property type="match status" value="1"/>
</dbReference>
<feature type="domain" description="E3 UFM1-protein ligase 1-like" evidence="7">
    <location>
        <begin position="576"/>
        <end position="708"/>
    </location>
</feature>
<comment type="similarity">
    <text evidence="1">Belongs to the UFL1 family.</text>
</comment>
<keyword evidence="2" id="KW-0808">Transferase</keyword>
<feature type="compositionally biased region" description="Low complexity" evidence="5">
    <location>
        <begin position="409"/>
        <end position="423"/>
    </location>
</feature>
<evidence type="ECO:0000259" key="6">
    <source>
        <dbReference type="Pfam" id="PF09743"/>
    </source>
</evidence>
<dbReference type="GO" id="GO:0034976">
    <property type="term" value="P:response to endoplasmic reticulum stress"/>
    <property type="evidence" value="ECO:0007669"/>
    <property type="project" value="TreeGrafter"/>
</dbReference>
<dbReference type="InterPro" id="IPR056761">
    <property type="entry name" value="Ufl1-like_C"/>
</dbReference>
<evidence type="ECO:0000256" key="4">
    <source>
        <dbReference type="SAM" id="Coils"/>
    </source>
</evidence>
<evidence type="ECO:0000256" key="1">
    <source>
        <dbReference type="ARBA" id="ARBA00010789"/>
    </source>
</evidence>
<keyword evidence="4" id="KW-0175">Coiled coil</keyword>
<evidence type="ECO:0000313" key="11">
    <source>
        <dbReference type="Proteomes" id="UP000077202"/>
    </source>
</evidence>
<dbReference type="EMBL" id="LVLJ01003523">
    <property type="protein sequence ID" value="OAE21179.1"/>
    <property type="molecule type" value="Genomic_DNA"/>
</dbReference>
<dbReference type="Pfam" id="PF25870">
    <property type="entry name" value="WHD_UFL1_5th"/>
    <property type="match status" value="1"/>
</dbReference>
<evidence type="ECO:0008006" key="13">
    <source>
        <dbReference type="Google" id="ProtNLM"/>
    </source>
</evidence>
<feature type="coiled-coil region" evidence="4">
    <location>
        <begin position="575"/>
        <end position="602"/>
    </location>
</feature>
<evidence type="ECO:0000256" key="3">
    <source>
        <dbReference type="ARBA" id="ARBA00022786"/>
    </source>
</evidence>
<dbReference type="Proteomes" id="UP000077202">
    <property type="component" value="Unassembled WGS sequence"/>
</dbReference>
<feature type="compositionally biased region" description="Basic and acidic residues" evidence="5">
    <location>
        <begin position="634"/>
        <end position="645"/>
    </location>
</feature>
<dbReference type="PANTHER" id="PTHR31057:SF0">
    <property type="entry name" value="E3 UFM1-PROTEIN LIGASE 1"/>
    <property type="match status" value="1"/>
</dbReference>
<feature type="region of interest" description="Disordered" evidence="5">
    <location>
        <begin position="409"/>
        <end position="499"/>
    </location>
</feature>
<dbReference type="PANTHER" id="PTHR31057">
    <property type="entry name" value="E3 UFM1-PROTEIN LIGASE 1"/>
    <property type="match status" value="1"/>
</dbReference>
<reference evidence="10 11" key="1">
    <citation type="submission" date="2016-03" db="EMBL/GenBank/DDBJ databases">
        <title>Mechanisms controlling the formation of the plant cell surface in tip-growing cells are functionally conserved among land plants.</title>
        <authorList>
            <person name="Honkanen S."/>
            <person name="Jones V.A."/>
            <person name="Morieri G."/>
            <person name="Champion C."/>
            <person name="Hetherington A.J."/>
            <person name="Kelly S."/>
            <person name="Saint-Marcoux D."/>
            <person name="Proust H."/>
            <person name="Prescott H."/>
            <person name="Dolan L."/>
        </authorList>
    </citation>
    <scope>NUCLEOTIDE SEQUENCE [LARGE SCALE GENOMIC DNA]</scope>
    <source>
        <strain evidence="11">cv. Tak-1 and cv. Tak-2</strain>
        <tissue evidence="10">Whole gametophyte</tissue>
    </source>
</reference>
<evidence type="ECO:0000313" key="9">
    <source>
        <dbReference type="EMBL" id="BBN04055.1"/>
    </source>
</evidence>
<dbReference type="AlphaFoldDB" id="A0A176VJP9"/>
<evidence type="ECO:0000256" key="2">
    <source>
        <dbReference type="ARBA" id="ARBA00022679"/>
    </source>
</evidence>
<name>A0A176VJP9_MARPO</name>
<evidence type="ECO:0000256" key="5">
    <source>
        <dbReference type="SAM" id="MobiDB-lite"/>
    </source>
</evidence>
<proteinExistence type="inferred from homology"/>
<sequence length="836" mass="90709">MDAELLELQKLFQATQEAKATVRLSERNVVELVTKLKELQLLDSDLLHTITGKEFITKDRLKAEVEAEIKRLGRASLVDLAASVGVELVHCERVAEQIVASNPDLSFIQGEIVADSYWDTVAEEINEALQESGQVAVGELAKRFNVGSEQLTRVLESRIGKSIQGKLESGQLYTPAHVSRVRAIVRGAVRALTVPTPLSEVWSCLQKQLREGEDGSGGGVSGEGLLFQSELTGLIADGDVKGFLRGGGAIWTPAVFAQSQRESVEAFFSQNGYISYDVLRKLVISQPKTYLQDKYPEGIALETVFIHPSITSVLDAASEEAIIGGGWFDALPLVPTSFSNADAALLLNLCPSVIKAKKEGTAFILAETCVVSLEFIKILSEKVELEVRSLAEKAVEAQLSIAKKSVVDGSSSEKGASSSKSSGIADKNFDGEDDTNQTKGGRKKKSTTGSTKERIKDEIEEEAGGKGAKGKRKGGRTKGGISSLIGEAGNSSTKTGKGSVIKEDADMPTQEHLVEKMLEWYPDMESAGFEGDDYGEGGSLPKSLAEWVRPSVISTWAAVKRASFNASSEDRRRRVDSLQQKLDEAYADLQLFEKALDLFEEDNNTALILQRHLLRTTAAEITDMFLTAQNLERQLEEGDGSDSRESSSAGSHQLSTAERMVLAKRMAGAGLAKRSVELVESLEGKTVDAFETALEAAVKESGLRLKKLDKKSERSLLHSHKKVLMSQVEEENDPVALLPRVVALLFIQVHNRALQAPGRAMLAAVNRLKSGLSEDSFGSLMAYHTTTVQLLSMQATAPSGENDCTNDRMRTKREALIERMPQLKALIVSTPVVSKA</sequence>
<dbReference type="InterPro" id="IPR056579">
    <property type="entry name" value="Ufl1_N"/>
</dbReference>
<dbReference type="InterPro" id="IPR056580">
    <property type="entry name" value="Ufl1_dom"/>
</dbReference>
<dbReference type="Pfam" id="PF25041">
    <property type="entry name" value="UFL1_C"/>
    <property type="match status" value="1"/>
</dbReference>
<feature type="region of interest" description="Disordered" evidence="5">
    <location>
        <begin position="634"/>
        <end position="655"/>
    </location>
</feature>
<reference evidence="9" key="2">
    <citation type="journal article" date="2019" name="Curr. Biol.">
        <title>Chromatin organization in early land plants reveals an ancestral association between H3K27me3, transposons, and constitutive heterochromatin.</title>
        <authorList>
            <person name="Montgomery S.A."/>
            <person name="Tanizawa Y."/>
            <person name="Galik B."/>
            <person name="Wang N."/>
            <person name="Ito T."/>
            <person name="Mochizuki T."/>
            <person name="Akimcheva S."/>
            <person name="Bowman J."/>
            <person name="Cognat V."/>
            <person name="Drouard L."/>
            <person name="Ekker H."/>
            <person name="Houng S."/>
            <person name="Kohchi T."/>
            <person name="Lin S."/>
            <person name="Liu L.D."/>
            <person name="Nakamura Y."/>
            <person name="Valeeva L.R."/>
            <person name="Shakirov E.V."/>
            <person name="Shippen D.E."/>
            <person name="Wei W."/>
            <person name="Yagura M."/>
            <person name="Yamaoka S."/>
            <person name="Yamato K.T."/>
            <person name="Liu C."/>
            <person name="Berger F."/>
        </authorList>
    </citation>
    <scope>NUCLEOTIDE SEQUENCE [LARGE SCALE GENOMIC DNA]</scope>
    <source>
        <strain evidence="9">Tak-1</strain>
    </source>
</reference>
<protein>
    <recommendedName>
        <fullName evidence="13">E3 UFM1-protein ligase 1 homolog</fullName>
    </recommendedName>
</protein>
<dbReference type="GO" id="GO:0032434">
    <property type="term" value="P:regulation of proteasomal ubiquitin-dependent protein catabolic process"/>
    <property type="evidence" value="ECO:0007669"/>
    <property type="project" value="TreeGrafter"/>
</dbReference>
<dbReference type="Proteomes" id="UP001162541">
    <property type="component" value="Chromosome 3"/>
</dbReference>
<accession>A0A176VJP9</accession>
<feature type="domain" description="E3 UFM1-protein ligase-like C-terminal" evidence="8">
    <location>
        <begin position="713"/>
        <end position="826"/>
    </location>
</feature>
<organism evidence="10 11">
    <name type="scientific">Marchantia polymorpha subsp. ruderalis</name>
    <dbReference type="NCBI Taxonomy" id="1480154"/>
    <lineage>
        <taxon>Eukaryota</taxon>
        <taxon>Viridiplantae</taxon>
        <taxon>Streptophyta</taxon>
        <taxon>Embryophyta</taxon>
        <taxon>Marchantiophyta</taxon>
        <taxon>Marchantiopsida</taxon>
        <taxon>Marchantiidae</taxon>
        <taxon>Marchantiales</taxon>
        <taxon>Marchantiaceae</taxon>
        <taxon>Marchantia</taxon>
    </lineage>
</organism>
<evidence type="ECO:0000313" key="10">
    <source>
        <dbReference type="EMBL" id="OAE21179.1"/>
    </source>
</evidence>
<evidence type="ECO:0000259" key="7">
    <source>
        <dbReference type="Pfam" id="PF23659"/>
    </source>
</evidence>
<dbReference type="InterPro" id="IPR018611">
    <property type="entry name" value="Ufl1"/>
</dbReference>
<dbReference type="EMBL" id="AP019868">
    <property type="protein sequence ID" value="BBN04055.1"/>
    <property type="molecule type" value="Genomic_DNA"/>
</dbReference>
<dbReference type="SMR" id="A0A176VJP9"/>
<keyword evidence="3" id="KW-0833">Ubl conjugation pathway</keyword>
<dbReference type="GO" id="GO:0005789">
    <property type="term" value="C:endoplasmic reticulum membrane"/>
    <property type="evidence" value="ECO:0007669"/>
    <property type="project" value="TreeGrafter"/>
</dbReference>
<gene>
    <name evidence="10" type="ORF">AXG93_4012s1090</name>
    <name evidence="9" type="ORF">Mp_3g01510</name>
</gene>
<keyword evidence="11" id="KW-1185">Reference proteome</keyword>
<reference evidence="12" key="3">
    <citation type="journal article" date="2020" name="Curr. Biol.">
        <title>Chromatin organization in early land plants reveals an ancestral association between H3K27me3, transposons, and constitutive heterochromatin.</title>
        <authorList>
            <person name="Montgomery S.A."/>
            <person name="Tanizawa Y."/>
            <person name="Galik B."/>
            <person name="Wang N."/>
            <person name="Ito T."/>
            <person name="Mochizuki T."/>
            <person name="Akimcheva S."/>
            <person name="Bowman J.L."/>
            <person name="Cognat V."/>
            <person name="Marechal-Drouard L."/>
            <person name="Ekker H."/>
            <person name="Hong S.F."/>
            <person name="Kohchi T."/>
            <person name="Lin S.S."/>
            <person name="Liu L.D."/>
            <person name="Nakamura Y."/>
            <person name="Valeeva L.R."/>
            <person name="Shakirov E.V."/>
            <person name="Shippen D.E."/>
            <person name="Wei W.L."/>
            <person name="Yagura M."/>
            <person name="Yamaoka S."/>
            <person name="Yamato K.T."/>
            <person name="Liu C."/>
            <person name="Berger F."/>
        </authorList>
    </citation>
    <scope>NUCLEOTIDE SEQUENCE [LARGE SCALE GENOMIC DNA]</scope>
    <source>
        <strain evidence="12">Tak-1</strain>
    </source>
</reference>
<dbReference type="Pfam" id="PF09743">
    <property type="entry name" value="E3_UFM1_ligase"/>
    <property type="match status" value="1"/>
</dbReference>
<dbReference type="GO" id="GO:1990592">
    <property type="term" value="P:protein K69-linked ufmylation"/>
    <property type="evidence" value="ECO:0007669"/>
    <property type="project" value="TreeGrafter"/>
</dbReference>